<evidence type="ECO:0000313" key="3">
    <source>
        <dbReference type="Proteomes" id="UP001240447"/>
    </source>
</evidence>
<sequence>MGPLRLLMVPGLGLGPEDWQPTIGALVRAGVGRDRLTVATLSGYGEPVRVDDPVDPRGAAGRLVEAWIRPGRRVGLLGHSSSCQVVAHAASLLPEQVVGLVLVGPTTDPRAATWPRLARRLLATAVRETPRQVPSLTRQYRRTGLRNMLRVMGVTRHDSLAATLTKLRCPVRVLRGTHDRIAPADWCASLAPSLTVAGGAHMVPMTHGELVAHEIRRFADEVPDLP</sequence>
<feature type="domain" description="AB hydrolase-1" evidence="1">
    <location>
        <begin position="6"/>
        <end position="212"/>
    </location>
</feature>
<keyword evidence="3" id="KW-1185">Reference proteome</keyword>
<dbReference type="Pfam" id="PF12697">
    <property type="entry name" value="Abhydrolase_6"/>
    <property type="match status" value="1"/>
</dbReference>
<gene>
    <name evidence="2" type="ORF">J2S59_003539</name>
</gene>
<dbReference type="InterPro" id="IPR029058">
    <property type="entry name" value="AB_hydrolase_fold"/>
</dbReference>
<protein>
    <submittedName>
        <fullName evidence="2">Pimeloyl-ACP methyl ester carboxylesterase</fullName>
    </submittedName>
</protein>
<organism evidence="2 3">
    <name type="scientific">Nocardioides massiliensis</name>
    <dbReference type="NCBI Taxonomy" id="1325935"/>
    <lineage>
        <taxon>Bacteria</taxon>
        <taxon>Bacillati</taxon>
        <taxon>Actinomycetota</taxon>
        <taxon>Actinomycetes</taxon>
        <taxon>Propionibacteriales</taxon>
        <taxon>Nocardioidaceae</taxon>
        <taxon>Nocardioides</taxon>
    </lineage>
</organism>
<dbReference type="SUPFAM" id="SSF53474">
    <property type="entry name" value="alpha/beta-Hydrolases"/>
    <property type="match status" value="1"/>
</dbReference>
<dbReference type="InterPro" id="IPR000073">
    <property type="entry name" value="AB_hydrolase_1"/>
</dbReference>
<evidence type="ECO:0000313" key="2">
    <source>
        <dbReference type="EMBL" id="MDP9823730.1"/>
    </source>
</evidence>
<name>A0ABT9NV90_9ACTN</name>
<dbReference type="RefSeq" id="WP_068120338.1">
    <property type="nucleotide sequence ID" value="NZ_CCXJ01000260.1"/>
</dbReference>
<dbReference type="EMBL" id="JAUSQM010000001">
    <property type="protein sequence ID" value="MDP9823730.1"/>
    <property type="molecule type" value="Genomic_DNA"/>
</dbReference>
<evidence type="ECO:0000259" key="1">
    <source>
        <dbReference type="Pfam" id="PF12697"/>
    </source>
</evidence>
<dbReference type="Gene3D" id="3.40.50.1820">
    <property type="entry name" value="alpha/beta hydrolase"/>
    <property type="match status" value="1"/>
</dbReference>
<comment type="caution">
    <text evidence="2">The sequence shown here is derived from an EMBL/GenBank/DDBJ whole genome shotgun (WGS) entry which is preliminary data.</text>
</comment>
<proteinExistence type="predicted"/>
<accession>A0ABT9NV90</accession>
<reference evidence="2 3" key="1">
    <citation type="submission" date="2023-07" db="EMBL/GenBank/DDBJ databases">
        <title>Sequencing the genomes of 1000 actinobacteria strains.</title>
        <authorList>
            <person name="Klenk H.-P."/>
        </authorList>
    </citation>
    <scope>NUCLEOTIDE SEQUENCE [LARGE SCALE GENOMIC DNA]</scope>
    <source>
        <strain evidence="2 3">GD13</strain>
    </source>
</reference>
<dbReference type="Proteomes" id="UP001240447">
    <property type="component" value="Unassembled WGS sequence"/>
</dbReference>